<proteinExistence type="predicted"/>
<feature type="domain" description="Phosphodiester glycosidase" evidence="3">
    <location>
        <begin position="240"/>
        <end position="417"/>
    </location>
</feature>
<name>A0A1W7D2R0_9ACTN</name>
<reference evidence="4 5" key="1">
    <citation type="submission" date="2017-05" db="EMBL/GenBank/DDBJ databases">
        <title>Complete genome sequence of Streptomyces sp. SCSIO 03032 revealed the diverse biosynthetic pathways for its bioactive secondary metabolites.</title>
        <authorList>
            <person name="Ma L."/>
            <person name="Zhu Y."/>
            <person name="Zhang W."/>
            <person name="Zhang G."/>
            <person name="Tian X."/>
            <person name="Zhang S."/>
            <person name="Zhang C."/>
        </authorList>
    </citation>
    <scope>NUCLEOTIDE SEQUENCE [LARGE SCALE GENOMIC DNA]</scope>
    <source>
        <strain evidence="4 5">SCSIO 03032</strain>
    </source>
</reference>
<dbReference type="InterPro" id="IPR006311">
    <property type="entry name" value="TAT_signal"/>
</dbReference>
<dbReference type="InterPro" id="IPR029052">
    <property type="entry name" value="Metallo-depent_PP-like"/>
</dbReference>
<dbReference type="KEGG" id="smao:CAG99_23210"/>
<dbReference type="SUPFAM" id="SSF49373">
    <property type="entry name" value="Invasin/intimin cell-adhesion fragments"/>
    <property type="match status" value="1"/>
</dbReference>
<feature type="signal peptide" evidence="1">
    <location>
        <begin position="1"/>
        <end position="35"/>
    </location>
</feature>
<keyword evidence="1" id="KW-0732">Signal</keyword>
<dbReference type="Pfam" id="PF09992">
    <property type="entry name" value="NAGPA"/>
    <property type="match status" value="1"/>
</dbReference>
<keyword evidence="5" id="KW-1185">Reference proteome</keyword>
<evidence type="ECO:0000259" key="2">
    <source>
        <dbReference type="Pfam" id="PF00149"/>
    </source>
</evidence>
<dbReference type="EMBL" id="CP021121">
    <property type="protein sequence ID" value="ARQ71351.1"/>
    <property type="molecule type" value="Genomic_DNA"/>
</dbReference>
<dbReference type="Proteomes" id="UP000194218">
    <property type="component" value="Chromosome"/>
</dbReference>
<sequence>MSRLVVRRRLGARSLIAVGAVSALAVGLAPPGATAAPASAAAVAAAAPAAATTGVAEGDGLELSRTEHPIAPGAELTTFRSLESDKWLSAQALTVDLTSDLRVDYLSGDEVAASAPVGELAAAHDPGEGRTTVAAINGDFFDINATQAPLGAGISGGELVQSPSPRGAGAPVTEAVGIGPESAGRILTLYFDGTVTLPDGEAPLAAYNAARLPAGGIGLYTPRWGEADRTPATESAADVTEVVVEDGLVTSVADKPGSGPIPDGAFVLLGRDSGAATLASLAAGDAVTTEYAPRTGDGGPVPHTAVGGRGLLVVDGEPQNWEGRPNNPTAPRTAVGFSRDGQDMYILTVDGRQAHSGGVTLTELAVMMADLGAHNALNLDGGGSTTFLAREPGDTAPEVVGRPSDGHQRSVPNGLAITAPRGSGEVTGFRVTTTADPAASPTGDTVAGGHPDRVFPGLTRQLTAIAHDETYGPADSPAPRWLSARPRVGTVDADGVFHAERSGTAQVTATRHLARGAMELTVLGELRRVEPTTQRVGLAGPEAEGSFGLLGYDAAGNSAPIEPADAELSYDTSLFSIEQDPGTGGFRVSSLSSAASASGVVEVSVAGVTTALAITVGLEDTVVADFEDAEDWAFSHARAAGSLAAEPDGYDGTALRMRYDFGLSTATRAAYATPPANIPVPGQPQSFTLWVEGDGRGSWPSLHLTDAHGTSQVLRAEHVTWEGWRQLTFDVPEGVAYPLSVRRFYLAETRQDAAYADEVVIDDLRAQTPPAVDLPPAAPFDDPLIGTGAEAAARDWQFAVVSDAQFVARNPDSELVAAARRTLREARAADPDFVVINGDWVDEGSPADLEFARDMIEEELGDDLPWYYLPGNHEVMGGSIEAFEAEFGESPHTFDHEGTRFITLDTSSLSLRGGGWDQVVELREQLDDAASDRSVGSVVVMGHVPPRDPTPQPASQLTDRLEADLLEDWLAEFRRETGKGAAYFGAHVGLFDSYHQSGVPYFIGGNAGKNPSAPAAEGGFTGWALVGVDEVSRGEQMWARQHPYEALPDWLTVQTRPHVDALTLQAPTALRVGETADAGAVVTQDEREVPAASRVSTDWTGSRGLHVGAADEAGPRDIAAFDPATGELTGLRAGMVTLQVTVGDTQESTRLRVTG</sequence>
<dbReference type="PROSITE" id="PS51318">
    <property type="entry name" value="TAT"/>
    <property type="match status" value="1"/>
</dbReference>
<gene>
    <name evidence="4" type="ORF">CAG99_23210</name>
</gene>
<dbReference type="Pfam" id="PF00149">
    <property type="entry name" value="Metallophos"/>
    <property type="match status" value="1"/>
</dbReference>
<dbReference type="SUPFAM" id="SSF56300">
    <property type="entry name" value="Metallo-dependent phosphatases"/>
    <property type="match status" value="1"/>
</dbReference>
<dbReference type="Gene3D" id="3.60.21.10">
    <property type="match status" value="1"/>
</dbReference>
<dbReference type="InterPro" id="IPR008964">
    <property type="entry name" value="Invasin/intimin_cell_adhesion"/>
</dbReference>
<dbReference type="AlphaFoldDB" id="A0A1W7D2R0"/>
<dbReference type="PANTHER" id="PTHR40446">
    <property type="entry name" value="N-ACETYLGLUCOSAMINE-1-PHOSPHODIESTER ALPHA-N-ACETYLGLUCOSAMINIDASE"/>
    <property type="match status" value="1"/>
</dbReference>
<dbReference type="PANTHER" id="PTHR40446:SF2">
    <property type="entry name" value="N-ACETYLGLUCOSAMINE-1-PHOSPHODIESTER ALPHA-N-ACETYLGLUCOSAMINIDASE"/>
    <property type="match status" value="1"/>
</dbReference>
<protein>
    <submittedName>
        <fullName evidence="4">Multidrug transporter</fullName>
    </submittedName>
</protein>
<evidence type="ECO:0000259" key="3">
    <source>
        <dbReference type="Pfam" id="PF09992"/>
    </source>
</evidence>
<dbReference type="InterPro" id="IPR018711">
    <property type="entry name" value="NAGPA"/>
</dbReference>
<dbReference type="RefSeq" id="WP_086161192.1">
    <property type="nucleotide sequence ID" value="NZ_CP021121.1"/>
</dbReference>
<dbReference type="OrthoDB" id="9809781at2"/>
<organism evidence="4 5">
    <name type="scientific">Streptomyces marincola</name>
    <dbReference type="NCBI Taxonomy" id="2878388"/>
    <lineage>
        <taxon>Bacteria</taxon>
        <taxon>Bacillati</taxon>
        <taxon>Actinomycetota</taxon>
        <taxon>Actinomycetes</taxon>
        <taxon>Kitasatosporales</taxon>
        <taxon>Streptomycetaceae</taxon>
        <taxon>Streptomyces</taxon>
    </lineage>
</organism>
<feature type="chain" id="PRO_5013297991" evidence="1">
    <location>
        <begin position="36"/>
        <end position="1155"/>
    </location>
</feature>
<evidence type="ECO:0000256" key="1">
    <source>
        <dbReference type="SAM" id="SignalP"/>
    </source>
</evidence>
<feature type="domain" description="Calcineurin-like phosphoesterase" evidence="2">
    <location>
        <begin position="798"/>
        <end position="973"/>
    </location>
</feature>
<dbReference type="Gene3D" id="2.60.40.1080">
    <property type="match status" value="1"/>
</dbReference>
<dbReference type="GO" id="GO:0016787">
    <property type="term" value="F:hydrolase activity"/>
    <property type="evidence" value="ECO:0007669"/>
    <property type="project" value="InterPro"/>
</dbReference>
<dbReference type="InterPro" id="IPR004843">
    <property type="entry name" value="Calcineurin-like_PHP"/>
</dbReference>
<evidence type="ECO:0000313" key="4">
    <source>
        <dbReference type="EMBL" id="ARQ71351.1"/>
    </source>
</evidence>
<accession>A0A1W7D2R0</accession>
<evidence type="ECO:0000313" key="5">
    <source>
        <dbReference type="Proteomes" id="UP000194218"/>
    </source>
</evidence>